<dbReference type="EMBL" id="BQNB010017267">
    <property type="protein sequence ID" value="GJT61208.1"/>
    <property type="molecule type" value="Genomic_DNA"/>
</dbReference>
<reference evidence="1" key="2">
    <citation type="submission" date="2022-01" db="EMBL/GenBank/DDBJ databases">
        <authorList>
            <person name="Yamashiro T."/>
            <person name="Shiraishi A."/>
            <person name="Satake H."/>
            <person name="Nakayama K."/>
        </authorList>
    </citation>
    <scope>NUCLEOTIDE SEQUENCE</scope>
</reference>
<gene>
    <name evidence="1" type="ORF">Tco_1004741</name>
</gene>
<organism evidence="1 2">
    <name type="scientific">Tanacetum coccineum</name>
    <dbReference type="NCBI Taxonomy" id="301880"/>
    <lineage>
        <taxon>Eukaryota</taxon>
        <taxon>Viridiplantae</taxon>
        <taxon>Streptophyta</taxon>
        <taxon>Embryophyta</taxon>
        <taxon>Tracheophyta</taxon>
        <taxon>Spermatophyta</taxon>
        <taxon>Magnoliopsida</taxon>
        <taxon>eudicotyledons</taxon>
        <taxon>Gunneridae</taxon>
        <taxon>Pentapetalae</taxon>
        <taxon>asterids</taxon>
        <taxon>campanulids</taxon>
        <taxon>Asterales</taxon>
        <taxon>Asteraceae</taxon>
        <taxon>Asteroideae</taxon>
        <taxon>Anthemideae</taxon>
        <taxon>Anthemidinae</taxon>
        <taxon>Tanacetum</taxon>
    </lineage>
</organism>
<reference evidence="1" key="1">
    <citation type="journal article" date="2022" name="Int. J. Mol. Sci.">
        <title>Draft Genome of Tanacetum Coccineum: Genomic Comparison of Closely Related Tanacetum-Family Plants.</title>
        <authorList>
            <person name="Yamashiro T."/>
            <person name="Shiraishi A."/>
            <person name="Nakayama K."/>
            <person name="Satake H."/>
        </authorList>
    </citation>
    <scope>NUCLEOTIDE SEQUENCE</scope>
</reference>
<evidence type="ECO:0000313" key="2">
    <source>
        <dbReference type="Proteomes" id="UP001151760"/>
    </source>
</evidence>
<accession>A0ABQ5FDZ8</accession>
<comment type="caution">
    <text evidence="1">The sequence shown here is derived from an EMBL/GenBank/DDBJ whole genome shotgun (WGS) entry which is preliminary data.</text>
</comment>
<sequence>MLKLYKPNTQSLTGRFTLKIQENTGKSSEPRFILRERFSSAEPTNDKERVLWVELKRLFEPDTDELLELQRYMHDLLTWRLYDTCGVHHVSTETGLDISMCWE</sequence>
<evidence type="ECO:0000313" key="1">
    <source>
        <dbReference type="EMBL" id="GJT61208.1"/>
    </source>
</evidence>
<name>A0ABQ5FDZ8_9ASTR</name>
<keyword evidence="2" id="KW-1185">Reference proteome</keyword>
<protein>
    <submittedName>
        <fullName evidence="1">Uncharacterized protein</fullName>
    </submittedName>
</protein>
<proteinExistence type="predicted"/>
<dbReference type="Proteomes" id="UP001151760">
    <property type="component" value="Unassembled WGS sequence"/>
</dbReference>